<feature type="compositionally biased region" description="Low complexity" evidence="2">
    <location>
        <begin position="534"/>
        <end position="546"/>
    </location>
</feature>
<proteinExistence type="predicted"/>
<feature type="compositionally biased region" description="Low complexity" evidence="2">
    <location>
        <begin position="443"/>
        <end position="471"/>
    </location>
</feature>
<evidence type="ECO:0000256" key="2">
    <source>
        <dbReference type="SAM" id="MobiDB-lite"/>
    </source>
</evidence>
<reference evidence="3 4" key="1">
    <citation type="submission" date="2013-11" db="EMBL/GenBank/DDBJ databases">
        <title>The Genome Sequence of Phytophthora parasitica P1976.</title>
        <authorList>
            <consortium name="The Broad Institute Genomics Platform"/>
            <person name="Russ C."/>
            <person name="Tyler B."/>
            <person name="Panabieres F."/>
            <person name="Shan W."/>
            <person name="Tripathy S."/>
            <person name="Grunwald N."/>
            <person name="Machado M."/>
            <person name="Johnson C.S."/>
            <person name="Walker B."/>
            <person name="Young S."/>
            <person name="Zeng Q."/>
            <person name="Gargeya S."/>
            <person name="Fitzgerald M."/>
            <person name="Haas B."/>
            <person name="Abouelleil A."/>
            <person name="Allen A.W."/>
            <person name="Alvarado L."/>
            <person name="Arachchi H.M."/>
            <person name="Berlin A.M."/>
            <person name="Chapman S.B."/>
            <person name="Gainer-Dewar J."/>
            <person name="Goldberg J."/>
            <person name="Griggs A."/>
            <person name="Gujja S."/>
            <person name="Hansen M."/>
            <person name="Howarth C."/>
            <person name="Imamovic A."/>
            <person name="Ireland A."/>
            <person name="Larimer J."/>
            <person name="McCowan C."/>
            <person name="Murphy C."/>
            <person name="Pearson M."/>
            <person name="Poon T.W."/>
            <person name="Priest M."/>
            <person name="Roberts A."/>
            <person name="Saif S."/>
            <person name="Shea T."/>
            <person name="Sisk P."/>
            <person name="Sykes S."/>
            <person name="Wortman J."/>
            <person name="Nusbaum C."/>
            <person name="Birren B."/>
        </authorList>
    </citation>
    <scope>NUCLEOTIDE SEQUENCE [LARGE SCALE GENOMIC DNA]</scope>
    <source>
        <strain evidence="3 4">P1976</strain>
    </source>
</reference>
<feature type="compositionally biased region" description="Acidic residues" evidence="2">
    <location>
        <begin position="577"/>
        <end position="596"/>
    </location>
</feature>
<evidence type="ECO:0000256" key="1">
    <source>
        <dbReference type="SAM" id="Coils"/>
    </source>
</evidence>
<feature type="coiled-coil region" evidence="1">
    <location>
        <begin position="218"/>
        <end position="245"/>
    </location>
</feature>
<feature type="compositionally biased region" description="Polar residues" evidence="2">
    <location>
        <begin position="45"/>
        <end position="64"/>
    </location>
</feature>
<name>A0A080YWZ1_PHYNI</name>
<feature type="compositionally biased region" description="Basic and acidic residues" evidence="2">
    <location>
        <begin position="31"/>
        <end position="44"/>
    </location>
</feature>
<dbReference type="EMBL" id="ANJA01004636">
    <property type="protein sequence ID" value="ETO58902.1"/>
    <property type="molecule type" value="Genomic_DNA"/>
</dbReference>
<feature type="compositionally biased region" description="Pro residues" evidence="2">
    <location>
        <begin position="547"/>
        <end position="559"/>
    </location>
</feature>
<evidence type="ECO:0000313" key="4">
    <source>
        <dbReference type="Proteomes" id="UP000028582"/>
    </source>
</evidence>
<organism evidence="3 4">
    <name type="scientific">Phytophthora nicotianae P1976</name>
    <dbReference type="NCBI Taxonomy" id="1317066"/>
    <lineage>
        <taxon>Eukaryota</taxon>
        <taxon>Sar</taxon>
        <taxon>Stramenopiles</taxon>
        <taxon>Oomycota</taxon>
        <taxon>Peronosporomycetes</taxon>
        <taxon>Peronosporales</taxon>
        <taxon>Peronosporaceae</taxon>
        <taxon>Phytophthora</taxon>
    </lineage>
</organism>
<evidence type="ECO:0000313" key="3">
    <source>
        <dbReference type="EMBL" id="ETO58902.1"/>
    </source>
</evidence>
<gene>
    <name evidence="3" type="ORF">F444_22722</name>
</gene>
<feature type="compositionally biased region" description="Low complexity" evidence="2">
    <location>
        <begin position="612"/>
        <end position="630"/>
    </location>
</feature>
<dbReference type="Proteomes" id="UP000028582">
    <property type="component" value="Unassembled WGS sequence"/>
</dbReference>
<dbReference type="AlphaFoldDB" id="A0A080YWZ1"/>
<keyword evidence="1" id="KW-0175">Coiled coil</keyword>
<feature type="compositionally biased region" description="Basic residues" evidence="2">
    <location>
        <begin position="472"/>
        <end position="490"/>
    </location>
</feature>
<feature type="non-terminal residue" evidence="3">
    <location>
        <position position="1078"/>
    </location>
</feature>
<feature type="region of interest" description="Disordered" evidence="2">
    <location>
        <begin position="408"/>
        <end position="824"/>
    </location>
</feature>
<accession>A0A080YWZ1</accession>
<feature type="compositionally biased region" description="Polar residues" evidence="2">
    <location>
        <begin position="783"/>
        <end position="808"/>
    </location>
</feature>
<comment type="caution">
    <text evidence="3">The sequence shown here is derived from an EMBL/GenBank/DDBJ whole genome shotgun (WGS) entry which is preliminary data.</text>
</comment>
<sequence length="1078" mass="115854">MSRRAPRPRGALNHALHRAYDALLPHRRRDPARLEESRPVDTDRLSGQPSSATSLQLSSGTSLPMSYEPTPMPAAPTAAAPPATLQAGTQSSALIPVASPAPADPSEELTVDSLRDLLAESADATVDSIRTALLSYLTLMARHQVQLSISPPLQGDVRTQRRLNDALGFDQVLASVQPLSNTLSDLPRAVGELTAQLKISREEAAAAKRLLVPVQLRVESLETLLNKSTAEVNGLQAVIKRLKSANVCIGSLLEKSKESMDVRPENLRLAMSYAEQKQDIIDALDKQIEKEREVFKTTVSANTENTRKLHNRLPKATQGTWVDADTAALIADLKDRNLHLLRTNRALRGFVSFAGMDPNTLTLAIQGLRAAKVDLSTLGLDQDTILALHRFQQEAGDQEDPFAHAEALAKTAQQVQSSTSKRSRHGSDDGNSEDSSEEKTPIPSGRGSRAGSAAAAGEESAAAASSPTSSRRGLHMPKAWKNKPKSKRQKTASPASARSRSSLTSRRSTSRPPARSPSAAHAKSLASHPRSRSHSVSSRPAKSKSPASPPSAPATPPKAEPSKDNQPAEVLNLTRDESDEDMEEEPTAVPTEPEDTDVTRPASPTRPATSQRSNVAPPSSRAPSPPVGASQQAPTSYDLEMQLLFGSDDDEEAPSGSKASREPAGLMSPYRSSSDEDTPSPPKRSDSTPISKQPSVPPSPSPDSSDSDEGGSSNGSHDGDGAGGNDSHDDEPSFDFPSGDSAGDEDIPPSTDISRASAVVEGPVTSVPTTSSPGAPRGYESSPPVTDSASRETSSGAPQASSPLSRVLTSPTTTRHHSPPLGSALSQTSLLSQEAGPGRVIVATYTSRRRRGDPDPPVPLPMTHQTVRGIRPAVLPSASFPPWVRPFLDLEFRDQGAKKCFEQVLSTVLPDPTTGDMTIRVTLESLNAFFDYTNPSHPWQVDCQLLPEDPFFFSMEGFDPLAPASKRAPLETRIRRLWSSFRGDSPMPDLGFALWERRFWILAAAVEKGFTAEEAEPNCDKDLIKTKRAIFRVLMGGRSARADRLRNMYQLQYLKWSLESASSSQRSPICPEMIIEPS</sequence>
<feature type="compositionally biased region" description="Low complexity" evidence="2">
    <location>
        <begin position="491"/>
        <end position="520"/>
    </location>
</feature>
<feature type="compositionally biased region" description="Polar residues" evidence="2">
    <location>
        <begin position="411"/>
        <end position="420"/>
    </location>
</feature>
<feature type="region of interest" description="Disordered" evidence="2">
    <location>
        <begin position="1"/>
        <end position="83"/>
    </location>
</feature>
<protein>
    <submittedName>
        <fullName evidence="3">Uncharacterized protein</fullName>
    </submittedName>
</protein>